<dbReference type="Proteomes" id="UP000308092">
    <property type="component" value="Unassembled WGS sequence"/>
</dbReference>
<comment type="pathway">
    <text evidence="3">Amino-acid degradation; L-tryptophan degradation via kynurenine pathway; L-kynurenine from L-tryptophan: step 2/2.</text>
</comment>
<dbReference type="AlphaFoldDB" id="A0A4S3JX70"/>
<protein>
    <recommendedName>
        <fullName evidence="3">Kynurenine formamidase</fullName>
        <shortName evidence="3">KFA</shortName>
        <shortName evidence="3">KFase</shortName>
        <ecNumber evidence="3">3.5.1.9</ecNumber>
    </recommendedName>
    <alternativeName>
        <fullName evidence="3">Arylformamidase</fullName>
    </alternativeName>
    <alternativeName>
        <fullName evidence="3">N-formylkynurenine formamidase</fullName>
        <shortName evidence="3">FKF</shortName>
    </alternativeName>
</protein>
<evidence type="ECO:0000259" key="4">
    <source>
        <dbReference type="Pfam" id="PF20434"/>
    </source>
</evidence>
<dbReference type="HAMAP" id="MF_03014">
    <property type="entry name" value="KFase"/>
    <property type="match status" value="1"/>
</dbReference>
<comment type="similarity">
    <text evidence="3">Belongs to the kynurenine formamidase family.</text>
</comment>
<sequence>MLTETLHYGQDHVLQSVTITTLPQTRDTGYWVILIHGGAWRDPNQTATRYLSGAASILTTSPIYTSTTLPRIAAFASIDYRLSPHPNHPQDRSTTNPREFREAKHPDHIHDVQRALAFLQQKYGFGERYILVGHSCGATLAFQSVMGLFRSTDSGGLSSPSPTAILGMAGIYDIRLLRDTYQGISIYQQFLEEAFGSDESVWDAVSPALVEGPSGVEGGWNAGRLAVLAHSSEDRLVDLKQRDVMRQALASWEKGHPRKDSTRVEILSIKGDHNDSWEKGDELARAIAFTLGKLDDE</sequence>
<evidence type="ECO:0000313" key="8">
    <source>
        <dbReference type="Proteomes" id="UP000324241"/>
    </source>
</evidence>
<dbReference type="STRING" id="1220188.A0A4S3JX70"/>
<comment type="domain">
    <text evidence="3">The main chain amide nitrogen atoms of the second glycine and its adjacent residue in the HGGXW motif define the oxyanion hole, and stabilize the oxyanion that forms during the nucleophilic attack by the catalytic serine during substrate cleavage.</text>
</comment>
<dbReference type="EMBL" id="SOSA01000007">
    <property type="protein sequence ID" value="THD00048.1"/>
    <property type="molecule type" value="Genomic_DNA"/>
</dbReference>
<reference evidence="5 8" key="2">
    <citation type="submission" date="2019-08" db="EMBL/GenBank/DDBJ databases">
        <title>The genome sequence of a newly discovered highly antifungal drug resistant Aspergillus species, Aspergillus tanneri NIH 1004.</title>
        <authorList>
            <person name="Mounaud S."/>
            <person name="Singh I."/>
            <person name="Joardar V."/>
            <person name="Pakala S."/>
            <person name="Pakala S."/>
            <person name="Venepally P."/>
            <person name="Chung J.K."/>
            <person name="Losada L."/>
            <person name="Nierman W.C."/>
        </authorList>
    </citation>
    <scope>NUCLEOTIDE SEQUENCE [LARGE SCALE GENOMIC DNA]</scope>
    <source>
        <strain evidence="5 8">NIH1004</strain>
    </source>
</reference>
<dbReference type="PANTHER" id="PTHR48081:SF33">
    <property type="entry name" value="KYNURENINE FORMAMIDASE"/>
    <property type="match status" value="1"/>
</dbReference>
<feature type="active site" evidence="3">
    <location>
        <position position="273"/>
    </location>
</feature>
<evidence type="ECO:0000256" key="1">
    <source>
        <dbReference type="ARBA" id="ARBA00022801"/>
    </source>
</evidence>
<dbReference type="Pfam" id="PF20434">
    <property type="entry name" value="BD-FAE"/>
    <property type="match status" value="1"/>
</dbReference>
<dbReference type="UniPathway" id="UPA00333">
    <property type="reaction ID" value="UER00454"/>
</dbReference>
<dbReference type="InterPro" id="IPR029058">
    <property type="entry name" value="AB_hydrolase_fold"/>
</dbReference>
<feature type="short sequence motif" description="HGGXW" evidence="3">
    <location>
        <begin position="36"/>
        <end position="40"/>
    </location>
</feature>
<comment type="function">
    <text evidence="3">Catalyzes the hydrolysis of N-formyl-L-kynurenine to L-kynurenine, the second step in the kynurenine pathway of tryptophan degradation. Kynurenine may be further oxidized to nicotinic acid, NAD(H) and NADP(H). Required for elimination of toxic metabolites.</text>
</comment>
<dbReference type="EMBL" id="QUQM01000002">
    <property type="protein sequence ID" value="KAA8652140.1"/>
    <property type="molecule type" value="Genomic_DNA"/>
</dbReference>
<name>A0A4S3JX70_9EURO</name>
<dbReference type="EC" id="3.5.1.9" evidence="3"/>
<dbReference type="RefSeq" id="XP_033431501.1">
    <property type="nucleotide sequence ID" value="XM_033565744.1"/>
</dbReference>
<dbReference type="PANTHER" id="PTHR48081">
    <property type="entry name" value="AB HYDROLASE SUPERFAMILY PROTEIN C4A8.06C"/>
    <property type="match status" value="1"/>
</dbReference>
<evidence type="ECO:0000256" key="2">
    <source>
        <dbReference type="ARBA" id="ARBA00023079"/>
    </source>
</evidence>
<dbReference type="InterPro" id="IPR050300">
    <property type="entry name" value="GDXG_lipolytic_enzyme"/>
</dbReference>
<dbReference type="GO" id="GO:0034354">
    <property type="term" value="P:'de novo' NAD+ biosynthetic process from L-tryptophan"/>
    <property type="evidence" value="ECO:0007669"/>
    <property type="project" value="UniProtKB-UniRule"/>
</dbReference>
<comment type="caution">
    <text evidence="6">The sequence shown here is derived from an EMBL/GenBank/DDBJ whole genome shotgun (WGS) entry which is preliminary data.</text>
</comment>
<dbReference type="VEuPathDB" id="FungiDB:EYZ11_000500"/>
<organism evidence="6 7">
    <name type="scientific">Aspergillus tanneri</name>
    <dbReference type="NCBI Taxonomy" id="1220188"/>
    <lineage>
        <taxon>Eukaryota</taxon>
        <taxon>Fungi</taxon>
        <taxon>Dikarya</taxon>
        <taxon>Ascomycota</taxon>
        <taxon>Pezizomycotina</taxon>
        <taxon>Eurotiomycetes</taxon>
        <taxon>Eurotiomycetidae</taxon>
        <taxon>Eurotiales</taxon>
        <taxon>Aspergillaceae</taxon>
        <taxon>Aspergillus</taxon>
        <taxon>Aspergillus subgen. Circumdati</taxon>
    </lineage>
</organism>
<dbReference type="GeneID" id="54323746"/>
<reference evidence="6 7" key="1">
    <citation type="submission" date="2019-03" db="EMBL/GenBank/DDBJ databases">
        <title>The genome sequence of a newly discovered highly antifungal drug resistant Aspergillus species, Aspergillus tanneri NIH 1004.</title>
        <authorList>
            <person name="Mounaud S."/>
            <person name="Singh I."/>
            <person name="Joardar V."/>
            <person name="Pakala S."/>
            <person name="Pakala S."/>
            <person name="Venepally P."/>
            <person name="Hoover J."/>
            <person name="Nierman W."/>
            <person name="Chung J."/>
            <person name="Losada L."/>
        </authorList>
    </citation>
    <scope>NUCLEOTIDE SEQUENCE [LARGE SCALE GENOMIC DNA]</scope>
    <source>
        <strain evidence="6 7">NIH1004</strain>
    </source>
</reference>
<comment type="subunit">
    <text evidence="3">Homodimer.</text>
</comment>
<accession>A0A4S3JX70</accession>
<keyword evidence="1 3" id="KW-0378">Hydrolase</keyword>
<dbReference type="InterPro" id="IPR027519">
    <property type="entry name" value="KFase_ver/fungi-typ"/>
</dbReference>
<dbReference type="Gene3D" id="3.40.50.1820">
    <property type="entry name" value="alpha/beta hydrolase"/>
    <property type="match status" value="1"/>
</dbReference>
<dbReference type="OrthoDB" id="420264at2759"/>
<dbReference type="GO" id="GO:0004061">
    <property type="term" value="F:arylformamidase activity"/>
    <property type="evidence" value="ECO:0007669"/>
    <property type="project" value="UniProtKB-UniRule"/>
</dbReference>
<feature type="domain" description="BD-FAE-like" evidence="4">
    <location>
        <begin position="29"/>
        <end position="209"/>
    </location>
</feature>
<proteinExistence type="inferred from homology"/>
<dbReference type="Proteomes" id="UP000324241">
    <property type="component" value="Unassembled WGS sequence"/>
</dbReference>
<feature type="active site" evidence="3">
    <location>
        <position position="234"/>
    </location>
</feature>
<dbReference type="GO" id="GO:0019441">
    <property type="term" value="P:L-tryptophan catabolic process to kynurenine"/>
    <property type="evidence" value="ECO:0007669"/>
    <property type="project" value="UniProtKB-UniRule"/>
</dbReference>
<evidence type="ECO:0000256" key="3">
    <source>
        <dbReference type="HAMAP-Rule" id="MF_03014"/>
    </source>
</evidence>
<feature type="active site" description="Nucleophile" evidence="3">
    <location>
        <position position="135"/>
    </location>
</feature>
<keyword evidence="7" id="KW-1185">Reference proteome</keyword>
<dbReference type="InterPro" id="IPR049492">
    <property type="entry name" value="BD-FAE-like_dom"/>
</dbReference>
<evidence type="ECO:0000313" key="5">
    <source>
        <dbReference type="EMBL" id="KAA8652140.1"/>
    </source>
</evidence>
<keyword evidence="2 3" id="KW-0823">Tryptophan catabolism</keyword>
<evidence type="ECO:0000313" key="7">
    <source>
        <dbReference type="Proteomes" id="UP000308092"/>
    </source>
</evidence>
<gene>
    <name evidence="5" type="ORF">ATNIH1004_001044</name>
    <name evidence="6" type="ORF">EYZ11_000500</name>
</gene>
<evidence type="ECO:0000313" key="6">
    <source>
        <dbReference type="EMBL" id="THD00048.1"/>
    </source>
</evidence>
<dbReference type="SUPFAM" id="SSF53474">
    <property type="entry name" value="alpha/beta-Hydrolases"/>
    <property type="match status" value="1"/>
</dbReference>
<comment type="catalytic activity">
    <reaction evidence="3">
        <text>N-formyl-L-kynurenine + H2O = L-kynurenine + formate + H(+)</text>
        <dbReference type="Rhea" id="RHEA:13009"/>
        <dbReference type="ChEBI" id="CHEBI:15377"/>
        <dbReference type="ChEBI" id="CHEBI:15378"/>
        <dbReference type="ChEBI" id="CHEBI:15740"/>
        <dbReference type="ChEBI" id="CHEBI:57959"/>
        <dbReference type="ChEBI" id="CHEBI:58629"/>
        <dbReference type="EC" id="3.5.1.9"/>
    </reaction>
</comment>